<dbReference type="STRING" id="67801.A0A1B0C7V6"/>
<dbReference type="Proteomes" id="UP000092460">
    <property type="component" value="Unassembled WGS sequence"/>
</dbReference>
<organism evidence="3 4">
    <name type="scientific">Glossina palpalis gambiensis</name>
    <dbReference type="NCBI Taxonomy" id="67801"/>
    <lineage>
        <taxon>Eukaryota</taxon>
        <taxon>Metazoa</taxon>
        <taxon>Ecdysozoa</taxon>
        <taxon>Arthropoda</taxon>
        <taxon>Hexapoda</taxon>
        <taxon>Insecta</taxon>
        <taxon>Pterygota</taxon>
        <taxon>Neoptera</taxon>
        <taxon>Endopterygota</taxon>
        <taxon>Diptera</taxon>
        <taxon>Brachycera</taxon>
        <taxon>Muscomorpha</taxon>
        <taxon>Hippoboscoidea</taxon>
        <taxon>Glossinidae</taxon>
        <taxon>Glossina</taxon>
    </lineage>
</organism>
<reference evidence="3" key="2">
    <citation type="submission" date="2020-05" db="UniProtKB">
        <authorList>
            <consortium name="EnsemblMetazoa"/>
        </authorList>
    </citation>
    <scope>IDENTIFICATION</scope>
    <source>
        <strain evidence="3">IAEA</strain>
    </source>
</reference>
<keyword evidence="4" id="KW-1185">Reference proteome</keyword>
<protein>
    <recommendedName>
        <fullName evidence="2">FHA domain-containing protein</fullName>
    </recommendedName>
</protein>
<dbReference type="SUPFAM" id="SSF49879">
    <property type="entry name" value="SMAD/FHA domain"/>
    <property type="match status" value="1"/>
</dbReference>
<sequence length="391" mass="43471">MANNYEIPSWAGKPPTGLHLDVLKEDKLVQKLMVDEKKCYLFGRNAQMNDFCIDHASCSRVHAAFVYHKHLNIAYLVDLGSSILMHETFFQLGRSNSSSIYILAHGTFIGTLRIEPNKPTQLHVNSTFHFGASTRRYILRERPSAGQRSNIMEDIPMNDANEGALLGLPESQTELDNLTEYNTAHNRRISMLGITDDNIRKTKSRKRRCVIFNDEEIIINPEDIDPNVGRFRNLVQTTVIPIKRARYEGLQMGLTTPTQHIALTSMQDHIKNLQNAISSTSTTSASPSLYQGLPAATHDGHIQHVGNDFTLASPLALGSKLGLLLPNPAPDVTPVEASSVSPINTPALTRKLASANVRYDGSIHTETDDEPQKKKYAKEAWPGRKPMLGTL</sequence>
<dbReference type="AlphaFoldDB" id="A0A1B0C7V6"/>
<evidence type="ECO:0000259" key="2">
    <source>
        <dbReference type="PROSITE" id="PS50006"/>
    </source>
</evidence>
<dbReference type="InterPro" id="IPR050923">
    <property type="entry name" value="Cell_Proc_Reg/RNA_Proc"/>
</dbReference>
<dbReference type="VEuPathDB" id="VectorBase:GPPI051687"/>
<proteinExistence type="predicted"/>
<feature type="region of interest" description="Disordered" evidence="1">
    <location>
        <begin position="362"/>
        <end position="391"/>
    </location>
</feature>
<evidence type="ECO:0000313" key="3">
    <source>
        <dbReference type="EnsemblMetazoa" id="GPPI051687-PA"/>
    </source>
</evidence>
<dbReference type="Gene3D" id="6.10.250.1290">
    <property type="match status" value="1"/>
</dbReference>
<reference evidence="4" key="1">
    <citation type="submission" date="2015-01" db="EMBL/GenBank/DDBJ databases">
        <authorList>
            <person name="Aksoy S."/>
            <person name="Warren W."/>
            <person name="Wilson R.K."/>
        </authorList>
    </citation>
    <scope>NUCLEOTIDE SEQUENCE [LARGE SCALE GENOMIC DNA]</scope>
    <source>
        <strain evidence="4">IAEA</strain>
    </source>
</reference>
<name>A0A1B0C7V6_9MUSC</name>
<dbReference type="CDD" id="cd22674">
    <property type="entry name" value="FHA_PPP1R8"/>
    <property type="match status" value="1"/>
</dbReference>
<evidence type="ECO:0000256" key="1">
    <source>
        <dbReference type="SAM" id="MobiDB-lite"/>
    </source>
</evidence>
<dbReference type="PANTHER" id="PTHR23308">
    <property type="entry name" value="NUCLEAR INHIBITOR OF PROTEIN PHOSPHATASE-1"/>
    <property type="match status" value="1"/>
</dbReference>
<accession>A0A1B0C7V6</accession>
<dbReference type="EMBL" id="JXJN01031309">
    <property type="status" value="NOT_ANNOTATED_CDS"/>
    <property type="molecule type" value="Genomic_DNA"/>
</dbReference>
<dbReference type="InterPro" id="IPR008984">
    <property type="entry name" value="SMAD_FHA_dom_sf"/>
</dbReference>
<dbReference type="EnsemblMetazoa" id="GPPI051687-RA">
    <property type="protein sequence ID" value="GPPI051687-PA"/>
    <property type="gene ID" value="GPPI051687"/>
</dbReference>
<feature type="compositionally biased region" description="Basic and acidic residues" evidence="1">
    <location>
        <begin position="362"/>
        <end position="382"/>
    </location>
</feature>
<evidence type="ECO:0000313" key="4">
    <source>
        <dbReference type="Proteomes" id="UP000092460"/>
    </source>
</evidence>
<dbReference type="Gene3D" id="2.60.200.20">
    <property type="match status" value="1"/>
</dbReference>
<dbReference type="InterPro" id="IPR000253">
    <property type="entry name" value="FHA_dom"/>
</dbReference>
<feature type="domain" description="FHA" evidence="2">
    <location>
        <begin position="40"/>
        <end position="114"/>
    </location>
</feature>
<dbReference type="Pfam" id="PF00498">
    <property type="entry name" value="FHA"/>
    <property type="match status" value="1"/>
</dbReference>
<dbReference type="PROSITE" id="PS50006">
    <property type="entry name" value="FHA_DOMAIN"/>
    <property type="match status" value="1"/>
</dbReference>